<evidence type="ECO:0000256" key="4">
    <source>
        <dbReference type="ARBA" id="ARBA00005336"/>
    </source>
</evidence>
<dbReference type="GO" id="GO:0008422">
    <property type="term" value="F:beta-glucosidase activity"/>
    <property type="evidence" value="ECO:0007669"/>
    <property type="project" value="UniProtKB-EC"/>
</dbReference>
<dbReference type="Pfam" id="PF01915">
    <property type="entry name" value="Glyco_hydro_3_C"/>
    <property type="match status" value="1"/>
</dbReference>
<dbReference type="InterPro" id="IPR002772">
    <property type="entry name" value="Glyco_hydro_3_C"/>
</dbReference>
<evidence type="ECO:0000256" key="17">
    <source>
        <dbReference type="ARBA" id="ARBA00039576"/>
    </source>
</evidence>
<evidence type="ECO:0000256" key="10">
    <source>
        <dbReference type="ARBA" id="ARBA00022989"/>
    </source>
</evidence>
<dbReference type="Gene3D" id="3.20.20.300">
    <property type="entry name" value="Glycoside hydrolase, family 3, N-terminal domain"/>
    <property type="match status" value="1"/>
</dbReference>
<dbReference type="InterPro" id="IPR036962">
    <property type="entry name" value="Glyco_hydro_3_N_sf"/>
</dbReference>
<evidence type="ECO:0000256" key="7">
    <source>
        <dbReference type="ARBA" id="ARBA00022692"/>
    </source>
</evidence>
<feature type="region of interest" description="Disordered" evidence="21">
    <location>
        <begin position="1"/>
        <end position="46"/>
    </location>
</feature>
<comment type="pathway">
    <text evidence="3">Glycan metabolism; cellulose degradation.</text>
</comment>
<feature type="domain" description="Fibronectin type III-like" evidence="23">
    <location>
        <begin position="897"/>
        <end position="993"/>
    </location>
</feature>
<comment type="catalytic activity">
    <reaction evidence="1">
        <text>Hydrolysis of terminal, non-reducing beta-D-glucosyl residues with release of beta-D-glucose.</text>
        <dbReference type="EC" id="3.2.1.21"/>
    </reaction>
</comment>
<evidence type="ECO:0000256" key="20">
    <source>
        <dbReference type="ARBA" id="ARBA00041811"/>
    </source>
</evidence>
<dbReference type="SUPFAM" id="SSF52279">
    <property type="entry name" value="Beta-D-glucan exohydrolase, C-terminal domain"/>
    <property type="match status" value="1"/>
</dbReference>
<dbReference type="SUPFAM" id="SSF51445">
    <property type="entry name" value="(Trans)glycosidases"/>
    <property type="match status" value="1"/>
</dbReference>
<dbReference type="Pfam" id="PF00933">
    <property type="entry name" value="Glyco_hydro_3"/>
    <property type="match status" value="1"/>
</dbReference>
<evidence type="ECO:0000256" key="1">
    <source>
        <dbReference type="ARBA" id="ARBA00000448"/>
    </source>
</evidence>
<dbReference type="Proteomes" id="UP000799428">
    <property type="component" value="Unassembled WGS sequence"/>
</dbReference>
<dbReference type="InterPro" id="IPR036881">
    <property type="entry name" value="Glyco_hydro_3_C_sf"/>
</dbReference>
<evidence type="ECO:0000256" key="21">
    <source>
        <dbReference type="SAM" id="MobiDB-lite"/>
    </source>
</evidence>
<evidence type="ECO:0000256" key="13">
    <source>
        <dbReference type="ARBA" id="ARBA00023277"/>
    </source>
</evidence>
<comment type="subcellular location">
    <subcellularLocation>
        <location evidence="2">Cell membrane</location>
        <topology evidence="2">Single-pass type II membrane protein</topology>
    </subcellularLocation>
</comment>
<accession>A0A6G1K714</accession>
<evidence type="ECO:0000256" key="19">
    <source>
        <dbReference type="ARBA" id="ARBA00041599"/>
    </source>
</evidence>
<dbReference type="Gene3D" id="2.60.40.10">
    <property type="entry name" value="Immunoglobulins"/>
    <property type="match status" value="1"/>
</dbReference>
<protein>
    <recommendedName>
        <fullName evidence="17">Probable beta-glucosidase E</fullName>
        <ecNumber evidence="5">3.2.1.21</ecNumber>
    </recommendedName>
    <alternativeName>
        <fullName evidence="18">Beta-D-glucoside glucohydrolase E</fullName>
    </alternativeName>
    <alternativeName>
        <fullName evidence="19">Cellobiase E</fullName>
    </alternativeName>
    <alternativeName>
        <fullName evidence="20">Gentiobiase E</fullName>
    </alternativeName>
</protein>
<keyword evidence="9" id="KW-0735">Signal-anchor</keyword>
<evidence type="ECO:0000256" key="11">
    <source>
        <dbReference type="ARBA" id="ARBA00023136"/>
    </source>
</evidence>
<evidence type="ECO:0000313" key="24">
    <source>
        <dbReference type="EMBL" id="KAF2708325.1"/>
    </source>
</evidence>
<evidence type="ECO:0000256" key="3">
    <source>
        <dbReference type="ARBA" id="ARBA00004987"/>
    </source>
</evidence>
<evidence type="ECO:0000259" key="23">
    <source>
        <dbReference type="SMART" id="SM01217"/>
    </source>
</evidence>
<dbReference type="GO" id="GO:0005886">
    <property type="term" value="C:plasma membrane"/>
    <property type="evidence" value="ECO:0007669"/>
    <property type="project" value="UniProtKB-SubCell"/>
</dbReference>
<evidence type="ECO:0000256" key="16">
    <source>
        <dbReference type="ARBA" id="ARBA00024983"/>
    </source>
</evidence>
<dbReference type="InterPro" id="IPR001764">
    <property type="entry name" value="Glyco_hydro_3_N"/>
</dbReference>
<evidence type="ECO:0000256" key="5">
    <source>
        <dbReference type="ARBA" id="ARBA00012744"/>
    </source>
</evidence>
<dbReference type="InterPro" id="IPR026891">
    <property type="entry name" value="Fn3-like"/>
</dbReference>
<evidence type="ECO:0000256" key="6">
    <source>
        <dbReference type="ARBA" id="ARBA00022475"/>
    </source>
</evidence>
<dbReference type="InterPro" id="IPR013783">
    <property type="entry name" value="Ig-like_fold"/>
</dbReference>
<feature type="compositionally biased region" description="Basic and acidic residues" evidence="21">
    <location>
        <begin position="1"/>
        <end position="10"/>
    </location>
</feature>
<evidence type="ECO:0000256" key="22">
    <source>
        <dbReference type="SAM" id="Phobius"/>
    </source>
</evidence>
<sequence>MAPHDIELRRGRYAKLDAPAEDDDPTPTRRSFDSNDSSYEDLEEFDPLNYDAGTLKQKRSTGDLRSRKASFKKAEFVSEKAQRQRRCTTSRLCLWLVLLFVAATVLLLSAGGIWAWKSAPENGLSPPWYPTPKGGTDEAWGESYKKAAEMVKQMTLVEKVNITSGTGWSMQMCVGNTAPVPRFKFPALCLQDGPLGIRFADNITAFPAGITVGATWNKDLMYQRGRAHGLEARLKGIHVLLGPAMGPLGRLPAGGRNFEGFGTDPVLQGIAAAQTIKGIQSEGVMATAKHYILNEQEHFRQAWEWGTPNAISSNIDDRTLHEIYAWPFAESVRAGVASVMCSYNQVNNSYACQNSKLMNGLLKDELGFQGFIQSDWLAQRSGVASALAGLDMTMPGDGLKWADGNSLWGHQLTKAVLNGSIPMERVDDMVTRIVAAWYQVGQDRWRPQPPFGKGGPTFSSWTPDEIGLLHPGSDDKTTGVVNKFINVQGEGDDFHGNLVRRIGAEGTVLVKNENNILPLSRKGWKEGEKSGKEMKYRVGVFGEDARLSPKGLNFCPDQSCNEGTLASGWGSGAVDFPYLIEPLSALRDAFDNETVYVTDWPENTLPKEMEIIRDQDVCIVFANADAGEGYLTFDKIRGDRNDLYLQKNGDKLIQDVASNCGNGNGSVIVVIHSVGPVIVENWINHPQIKAVLIANLPGQESGNSLVDILFGDINPSGRLPYTIAKKEEDYGPDSKIKYLPNPLDGLVPQQNFSEGLYIDYRYLDKHEITPRYEFGYGLSYTTFHLSSLLITSKGPKTPLPAPRPSGLTPPSYSKEIPDPKTALYPEGFRKLYKYIYPYIDSIDDVEKPEESPEVQASQLQSPLSQAGGAQGGNPDLYTTIVSVSASVTNIGAVAGDCVVQLYIGFPKNFKDDKTNKPVDFPVRVLRGFEKVHVEAVQEGPIKGIKGSEHGGGGNKKMVTFDITRKDLSYWDVNRQNWIMPTSGDFKFYVGLSSRNLQLEGSW</sequence>
<evidence type="ECO:0000256" key="18">
    <source>
        <dbReference type="ARBA" id="ARBA00041269"/>
    </source>
</evidence>
<dbReference type="InterPro" id="IPR017853">
    <property type="entry name" value="GH"/>
</dbReference>
<comment type="similarity">
    <text evidence="4">Belongs to the glycosyl hydrolase 3 family.</text>
</comment>
<dbReference type="EC" id="3.2.1.21" evidence="5"/>
<evidence type="ECO:0000256" key="15">
    <source>
        <dbReference type="ARBA" id="ARBA00023326"/>
    </source>
</evidence>
<evidence type="ECO:0000256" key="14">
    <source>
        <dbReference type="ARBA" id="ARBA00023295"/>
    </source>
</evidence>
<dbReference type="AlphaFoldDB" id="A0A6G1K714"/>
<dbReference type="PANTHER" id="PTHR42715:SF20">
    <property type="entry name" value="BETA-GLUCOSIDASE E-RELATED"/>
    <property type="match status" value="1"/>
</dbReference>
<dbReference type="OrthoDB" id="416222at2759"/>
<keyword evidence="15" id="KW-0624">Polysaccharide degradation</keyword>
<dbReference type="Gene3D" id="3.40.50.1700">
    <property type="entry name" value="Glycoside hydrolase family 3 C-terminal domain"/>
    <property type="match status" value="1"/>
</dbReference>
<keyword evidence="14" id="KW-0326">Glycosidase</keyword>
<dbReference type="InterPro" id="IPR050288">
    <property type="entry name" value="Cellulose_deg_GH3"/>
</dbReference>
<dbReference type="GO" id="GO:0009251">
    <property type="term" value="P:glucan catabolic process"/>
    <property type="evidence" value="ECO:0007669"/>
    <property type="project" value="TreeGrafter"/>
</dbReference>
<keyword evidence="13" id="KW-0119">Carbohydrate metabolism</keyword>
<keyword evidence="25" id="KW-1185">Reference proteome</keyword>
<keyword evidence="12" id="KW-0325">Glycoprotein</keyword>
<dbReference type="Pfam" id="PF14310">
    <property type="entry name" value="Fn3-like"/>
    <property type="match status" value="1"/>
</dbReference>
<evidence type="ECO:0000256" key="8">
    <source>
        <dbReference type="ARBA" id="ARBA00022801"/>
    </source>
</evidence>
<feature type="compositionally biased region" description="Low complexity" evidence="21">
    <location>
        <begin position="855"/>
        <end position="866"/>
    </location>
</feature>
<evidence type="ECO:0000256" key="9">
    <source>
        <dbReference type="ARBA" id="ARBA00022968"/>
    </source>
</evidence>
<dbReference type="PRINTS" id="PR00133">
    <property type="entry name" value="GLHYDRLASE3"/>
</dbReference>
<keyword evidence="8 24" id="KW-0378">Hydrolase</keyword>
<gene>
    <name evidence="24" type="ORF">K504DRAFT_456341</name>
</gene>
<dbReference type="PANTHER" id="PTHR42715">
    <property type="entry name" value="BETA-GLUCOSIDASE"/>
    <property type="match status" value="1"/>
</dbReference>
<feature type="transmembrane region" description="Helical" evidence="22">
    <location>
        <begin position="92"/>
        <end position="116"/>
    </location>
</feature>
<evidence type="ECO:0000313" key="25">
    <source>
        <dbReference type="Proteomes" id="UP000799428"/>
    </source>
</evidence>
<keyword evidence="6" id="KW-1003">Cell membrane</keyword>
<evidence type="ECO:0000256" key="2">
    <source>
        <dbReference type="ARBA" id="ARBA00004401"/>
    </source>
</evidence>
<comment type="function">
    <text evidence="16">Beta-glucosidases are one of a number of cellulolytic enzymes involved in the degradation of cellulosic biomass. Catalyzes the last step releasing glucose from the inhibitory cellobiose.</text>
</comment>
<dbReference type="SMART" id="SM01217">
    <property type="entry name" value="Fn3_like"/>
    <property type="match status" value="1"/>
</dbReference>
<keyword evidence="11 22" id="KW-0472">Membrane</keyword>
<feature type="region of interest" description="Disordered" evidence="21">
    <location>
        <begin position="846"/>
        <end position="870"/>
    </location>
</feature>
<reference evidence="24" key="1">
    <citation type="journal article" date="2020" name="Stud. Mycol.">
        <title>101 Dothideomycetes genomes: a test case for predicting lifestyles and emergence of pathogens.</title>
        <authorList>
            <person name="Haridas S."/>
            <person name="Albert R."/>
            <person name="Binder M."/>
            <person name="Bloem J."/>
            <person name="Labutti K."/>
            <person name="Salamov A."/>
            <person name="Andreopoulos B."/>
            <person name="Baker S."/>
            <person name="Barry K."/>
            <person name="Bills G."/>
            <person name="Bluhm B."/>
            <person name="Cannon C."/>
            <person name="Castanera R."/>
            <person name="Culley D."/>
            <person name="Daum C."/>
            <person name="Ezra D."/>
            <person name="Gonzalez J."/>
            <person name="Henrissat B."/>
            <person name="Kuo A."/>
            <person name="Liang C."/>
            <person name="Lipzen A."/>
            <person name="Lutzoni F."/>
            <person name="Magnuson J."/>
            <person name="Mondo S."/>
            <person name="Nolan M."/>
            <person name="Ohm R."/>
            <person name="Pangilinan J."/>
            <person name="Park H.-J."/>
            <person name="Ramirez L."/>
            <person name="Alfaro M."/>
            <person name="Sun H."/>
            <person name="Tritt A."/>
            <person name="Yoshinaga Y."/>
            <person name="Zwiers L.-H."/>
            <person name="Turgeon B."/>
            <person name="Goodwin S."/>
            <person name="Spatafora J."/>
            <person name="Crous P."/>
            <person name="Grigoriev I."/>
        </authorList>
    </citation>
    <scope>NUCLEOTIDE SEQUENCE</scope>
    <source>
        <strain evidence="24">CBS 279.74</strain>
    </source>
</reference>
<name>A0A6G1K714_9PLEO</name>
<dbReference type="FunFam" id="3.20.20.300:FF:000002">
    <property type="entry name" value="Probable beta-glucosidase"/>
    <property type="match status" value="1"/>
</dbReference>
<dbReference type="EMBL" id="MU005772">
    <property type="protein sequence ID" value="KAF2708325.1"/>
    <property type="molecule type" value="Genomic_DNA"/>
</dbReference>
<organism evidence="24 25">
    <name type="scientific">Pleomassaria siparia CBS 279.74</name>
    <dbReference type="NCBI Taxonomy" id="1314801"/>
    <lineage>
        <taxon>Eukaryota</taxon>
        <taxon>Fungi</taxon>
        <taxon>Dikarya</taxon>
        <taxon>Ascomycota</taxon>
        <taxon>Pezizomycotina</taxon>
        <taxon>Dothideomycetes</taxon>
        <taxon>Pleosporomycetidae</taxon>
        <taxon>Pleosporales</taxon>
        <taxon>Pleomassariaceae</taxon>
        <taxon>Pleomassaria</taxon>
    </lineage>
</organism>
<keyword evidence="10 22" id="KW-1133">Transmembrane helix</keyword>
<dbReference type="FunFam" id="3.40.50.1700:FF:000003">
    <property type="entry name" value="Probable beta-glucosidase"/>
    <property type="match status" value="1"/>
</dbReference>
<keyword evidence="7 22" id="KW-0812">Transmembrane</keyword>
<evidence type="ECO:0000256" key="12">
    <source>
        <dbReference type="ARBA" id="ARBA00023180"/>
    </source>
</evidence>
<proteinExistence type="inferred from homology"/>
<feature type="region of interest" description="Disordered" evidence="21">
    <location>
        <begin position="795"/>
        <end position="814"/>
    </location>
</feature>